<protein>
    <submittedName>
        <fullName evidence="1">DUF2313 domain-containing protein</fullName>
    </submittedName>
</protein>
<evidence type="ECO:0000313" key="1">
    <source>
        <dbReference type="EMBL" id="QDA55592.1"/>
    </source>
</evidence>
<name>A0ABX5VK00_9BURK</name>
<dbReference type="RefSeq" id="WP_139689000.1">
    <property type="nucleotide sequence ID" value="NZ_CP040882.1"/>
</dbReference>
<dbReference type="EMBL" id="CP040882">
    <property type="protein sequence ID" value="QDA55592.1"/>
    <property type="molecule type" value="Genomic_DNA"/>
</dbReference>
<gene>
    <name evidence="1" type="ORF">FG381_11980</name>
</gene>
<proteinExistence type="predicted"/>
<sequence length="201" mass="22462">MALTERDYSHQIDELLPRGPIWKRTPGGALDAVLYALGREAARVDARINQVIEEADPRTSAEELSRWFDDYGIPSACLEAIADPSQEQMRQELLAKITSNLGLTAAFFESLAGTLGYQAKVTTFTEHDVNDDVEHPLYEKQWTTVMTLGITIRSNGNAEYLDVTWGADEPLARWGNALLECVIRALAPAHVYVIFMYEEDA</sequence>
<accession>A0ABX5VK00</accession>
<dbReference type="Pfam" id="PF10076">
    <property type="entry name" value="Phage_Mu_Gp48"/>
    <property type="match status" value="1"/>
</dbReference>
<organism evidence="1 2">
    <name type="scientific">Sutterella faecalis</name>
    <dbReference type="NCBI Taxonomy" id="2584944"/>
    <lineage>
        <taxon>Bacteria</taxon>
        <taxon>Pseudomonadati</taxon>
        <taxon>Pseudomonadota</taxon>
        <taxon>Betaproteobacteria</taxon>
        <taxon>Burkholderiales</taxon>
        <taxon>Sutterellaceae</taxon>
        <taxon>Sutterella</taxon>
    </lineage>
</organism>
<evidence type="ECO:0000313" key="2">
    <source>
        <dbReference type="Proteomes" id="UP000308889"/>
    </source>
</evidence>
<dbReference type="InterPro" id="IPR018755">
    <property type="entry name" value="Phage_Mu_Gp48"/>
</dbReference>
<reference evidence="2" key="1">
    <citation type="submission" date="2019-06" db="EMBL/GenBank/DDBJ databases">
        <authorList>
            <person name="Oh B.S."/>
        </authorList>
    </citation>
    <scope>NUCLEOTIDE SEQUENCE [LARGE SCALE GENOMIC DNA]</scope>
    <source>
        <strain evidence="2">KGMB03119</strain>
    </source>
</reference>
<keyword evidence="2" id="KW-1185">Reference proteome</keyword>
<dbReference type="Proteomes" id="UP000308889">
    <property type="component" value="Chromosome"/>
</dbReference>